<evidence type="ECO:0000313" key="13">
    <source>
        <dbReference type="Proteomes" id="UP000283530"/>
    </source>
</evidence>
<keyword evidence="7 12" id="KW-0238">DNA-binding</keyword>
<feature type="compositionally biased region" description="Basic and acidic residues" evidence="11">
    <location>
        <begin position="74"/>
        <end position="94"/>
    </location>
</feature>
<dbReference type="GO" id="GO:0080008">
    <property type="term" value="C:Cul4-RING E3 ubiquitin ligase complex"/>
    <property type="evidence" value="ECO:0007669"/>
    <property type="project" value="InterPro"/>
</dbReference>
<comment type="similarity">
    <text evidence="2">Belongs to the WD repeat DDB2/WDR76 family.</text>
</comment>
<dbReference type="AlphaFoldDB" id="A0A3S3QUJ0"/>
<evidence type="ECO:0000256" key="6">
    <source>
        <dbReference type="ARBA" id="ARBA00022786"/>
    </source>
</evidence>
<feature type="compositionally biased region" description="Basic and acidic residues" evidence="11">
    <location>
        <begin position="14"/>
        <end position="28"/>
    </location>
</feature>
<keyword evidence="13" id="KW-1185">Reference proteome</keyword>
<comment type="caution">
    <text evidence="12">The sequence shown here is derived from an EMBL/GenBank/DDBJ whole genome shotgun (WGS) entry which is preliminary data.</text>
</comment>
<feature type="repeat" description="WD" evidence="10">
    <location>
        <begin position="204"/>
        <end position="237"/>
    </location>
</feature>
<dbReference type="GO" id="GO:0006281">
    <property type="term" value="P:DNA repair"/>
    <property type="evidence" value="ECO:0007669"/>
    <property type="project" value="UniProtKB-KW"/>
</dbReference>
<comment type="subcellular location">
    <subcellularLocation>
        <location evidence="1">Nucleus</location>
    </subcellularLocation>
</comment>
<dbReference type="OrthoDB" id="9890280at2759"/>
<dbReference type="SMART" id="SM00320">
    <property type="entry name" value="WD40"/>
    <property type="match status" value="3"/>
</dbReference>
<protein>
    <submittedName>
        <fullName evidence="12">Protein DAMAGED DNA-BINDING 2</fullName>
    </submittedName>
</protein>
<evidence type="ECO:0000256" key="9">
    <source>
        <dbReference type="ARBA" id="ARBA00023242"/>
    </source>
</evidence>
<proteinExistence type="inferred from homology"/>
<feature type="compositionally biased region" description="Gly residues" evidence="11">
    <location>
        <begin position="39"/>
        <end position="48"/>
    </location>
</feature>
<evidence type="ECO:0000256" key="7">
    <source>
        <dbReference type="ARBA" id="ARBA00023125"/>
    </source>
</evidence>
<sequence>MPPQTRRSRFPRVVIERESESESDRVSEDGLLSEDEDGGGGGGGGGGVISPLEAEAEAEAEAESESESGAAENENGRLGRRNKEGWSELDSWKEKEKEKEKEKKAHINISLKKVCKVCKGTGHEAGFKGATYIDCPKKPCFLCKMTGHTTMTCPHRVATEHGVVPARKNSRNSLDYVFERQLRTGIPTIKPAFVIPDQVDCAIIRFHSRRITCLEFHPTNNHVLLSGDKKGQLGIWDYAKIHEKTVYGSIHSCILNNMKFNPANDGTVYTSSSDGTISCTDLETGLPNLLMDLNPDGWHGPSNWRMLYGLDVNSEKGLVIVADNFGYLYLMAHGRVVNSAYFSPFTGSKILTTSQDNRIRIWDSIFGDLESPSREIVHSHNFNRHLTCFRAEWDPKDFSESLAVIGRYISENYNGVALHPIDFIDTSTGQLVAEVIEPNITTICPVNKLHPRDDIMASGSSRSIFIWRPKEKSERVQGKDVMKFKMSVCGKDGKKPKKKLEGRSDEDSDDYNSECKKPRGLGHNKQSICVNLTNGKNLI</sequence>
<evidence type="ECO:0000256" key="4">
    <source>
        <dbReference type="ARBA" id="ARBA00022737"/>
    </source>
</evidence>
<feature type="region of interest" description="Disordered" evidence="11">
    <location>
        <begin position="1"/>
        <end position="94"/>
    </location>
</feature>
<dbReference type="InterPro" id="IPR036322">
    <property type="entry name" value="WD40_repeat_dom_sf"/>
</dbReference>
<dbReference type="InterPro" id="IPR001680">
    <property type="entry name" value="WD40_rpt"/>
</dbReference>
<dbReference type="GO" id="GO:0003684">
    <property type="term" value="F:damaged DNA binding"/>
    <property type="evidence" value="ECO:0007669"/>
    <property type="project" value="InterPro"/>
</dbReference>
<evidence type="ECO:0000256" key="8">
    <source>
        <dbReference type="ARBA" id="ARBA00023204"/>
    </source>
</evidence>
<keyword evidence="5" id="KW-0227">DNA damage</keyword>
<keyword evidence="9" id="KW-0539">Nucleus</keyword>
<feature type="compositionally biased region" description="Basic residues" evidence="11">
    <location>
        <begin position="1"/>
        <end position="10"/>
    </location>
</feature>
<evidence type="ECO:0000256" key="5">
    <source>
        <dbReference type="ARBA" id="ARBA00022763"/>
    </source>
</evidence>
<dbReference type="GO" id="GO:0005634">
    <property type="term" value="C:nucleus"/>
    <property type="evidence" value="ECO:0007669"/>
    <property type="project" value="UniProtKB-SubCell"/>
</dbReference>
<dbReference type="PANTHER" id="PTHR15169:SF0">
    <property type="entry name" value="DNA DAMAGE-BINDING PROTEIN 2"/>
    <property type="match status" value="1"/>
</dbReference>
<feature type="region of interest" description="Disordered" evidence="11">
    <location>
        <begin position="492"/>
        <end position="526"/>
    </location>
</feature>
<feature type="repeat" description="WD" evidence="10">
    <location>
        <begin position="330"/>
        <end position="363"/>
    </location>
</feature>
<name>A0A3S3QUJ0_9MAGN</name>
<evidence type="ECO:0000256" key="1">
    <source>
        <dbReference type="ARBA" id="ARBA00004123"/>
    </source>
</evidence>
<evidence type="ECO:0000256" key="10">
    <source>
        <dbReference type="PROSITE-ProRule" id="PRU00221"/>
    </source>
</evidence>
<dbReference type="GO" id="GO:0009411">
    <property type="term" value="P:response to UV"/>
    <property type="evidence" value="ECO:0007669"/>
    <property type="project" value="TreeGrafter"/>
</dbReference>
<reference evidence="12 13" key="1">
    <citation type="journal article" date="2019" name="Nat. Plants">
        <title>Stout camphor tree genome fills gaps in understanding of flowering plant genome evolution.</title>
        <authorList>
            <person name="Chaw S.M."/>
            <person name="Liu Y.C."/>
            <person name="Wu Y.W."/>
            <person name="Wang H.Y."/>
            <person name="Lin C.I."/>
            <person name="Wu C.S."/>
            <person name="Ke H.M."/>
            <person name="Chang L.Y."/>
            <person name="Hsu C.Y."/>
            <person name="Yang H.T."/>
            <person name="Sudianto E."/>
            <person name="Hsu M.H."/>
            <person name="Wu K.P."/>
            <person name="Wang L.N."/>
            <person name="Leebens-Mack J.H."/>
            <person name="Tsai I.J."/>
        </authorList>
    </citation>
    <scope>NUCLEOTIDE SEQUENCE [LARGE SCALE GENOMIC DNA]</scope>
    <source>
        <strain evidence="13">cv. Chaw 1501</strain>
        <tissue evidence="12">Young leaves</tissue>
    </source>
</reference>
<accession>A0A3S3QUJ0</accession>
<dbReference type="STRING" id="337451.A0A3S3QUJ0"/>
<organism evidence="12 13">
    <name type="scientific">Cinnamomum micranthum f. kanehirae</name>
    <dbReference type="NCBI Taxonomy" id="337451"/>
    <lineage>
        <taxon>Eukaryota</taxon>
        <taxon>Viridiplantae</taxon>
        <taxon>Streptophyta</taxon>
        <taxon>Embryophyta</taxon>
        <taxon>Tracheophyta</taxon>
        <taxon>Spermatophyta</taxon>
        <taxon>Magnoliopsida</taxon>
        <taxon>Magnoliidae</taxon>
        <taxon>Laurales</taxon>
        <taxon>Lauraceae</taxon>
        <taxon>Cinnamomum</taxon>
    </lineage>
</organism>
<dbReference type="SUPFAM" id="SSF50978">
    <property type="entry name" value="WD40 repeat-like"/>
    <property type="match status" value="1"/>
</dbReference>
<dbReference type="EMBL" id="QPKB01000007">
    <property type="protein sequence ID" value="RWR89829.1"/>
    <property type="molecule type" value="Genomic_DNA"/>
</dbReference>
<dbReference type="InterPro" id="IPR015943">
    <property type="entry name" value="WD40/YVTN_repeat-like_dom_sf"/>
</dbReference>
<dbReference type="PROSITE" id="PS50082">
    <property type="entry name" value="WD_REPEATS_2"/>
    <property type="match status" value="2"/>
</dbReference>
<dbReference type="Proteomes" id="UP000283530">
    <property type="component" value="Unassembled WGS sequence"/>
</dbReference>
<evidence type="ECO:0000256" key="11">
    <source>
        <dbReference type="SAM" id="MobiDB-lite"/>
    </source>
</evidence>
<dbReference type="Gene3D" id="2.130.10.10">
    <property type="entry name" value="YVTN repeat-like/Quinoprotein amine dehydrogenase"/>
    <property type="match status" value="2"/>
</dbReference>
<evidence type="ECO:0000256" key="2">
    <source>
        <dbReference type="ARBA" id="ARBA00005434"/>
    </source>
</evidence>
<evidence type="ECO:0000313" key="12">
    <source>
        <dbReference type="EMBL" id="RWR89829.1"/>
    </source>
</evidence>
<keyword evidence="3 10" id="KW-0853">WD repeat</keyword>
<dbReference type="PROSITE" id="PS50294">
    <property type="entry name" value="WD_REPEATS_REGION"/>
    <property type="match status" value="1"/>
</dbReference>
<keyword evidence="6" id="KW-0833">Ubl conjugation pathway</keyword>
<dbReference type="Pfam" id="PF00400">
    <property type="entry name" value="WD40"/>
    <property type="match status" value="2"/>
</dbReference>
<dbReference type="InterPro" id="IPR033312">
    <property type="entry name" value="DDB2"/>
</dbReference>
<dbReference type="PANTHER" id="PTHR15169">
    <property type="entry name" value="DAMAGE-SPECIFIC DNA BINDING PROTEIN 2"/>
    <property type="match status" value="1"/>
</dbReference>
<keyword evidence="4" id="KW-0677">Repeat</keyword>
<keyword evidence="8" id="KW-0234">DNA repair</keyword>
<evidence type="ECO:0000256" key="3">
    <source>
        <dbReference type="ARBA" id="ARBA00022574"/>
    </source>
</evidence>
<dbReference type="Gene3D" id="4.10.60.10">
    <property type="entry name" value="Zinc finger, CCHC-type"/>
    <property type="match status" value="1"/>
</dbReference>
<gene>
    <name evidence="12" type="ORF">CKAN_01890100</name>
</gene>
<feature type="compositionally biased region" description="Acidic residues" evidence="11">
    <location>
        <begin position="54"/>
        <end position="66"/>
    </location>
</feature>